<protein>
    <submittedName>
        <fullName evidence="7">Phosphoglycerate dehydrogenase-like enzyme</fullName>
    </submittedName>
</protein>
<gene>
    <name evidence="7" type="ORF">HNR07_005475</name>
</gene>
<dbReference type="GO" id="GO:0016616">
    <property type="term" value="F:oxidoreductase activity, acting on the CH-OH group of donors, NAD or NADP as acceptor"/>
    <property type="evidence" value="ECO:0007669"/>
    <property type="project" value="InterPro"/>
</dbReference>
<keyword evidence="2 4" id="KW-0560">Oxidoreductase</keyword>
<organism evidence="7 8">
    <name type="scientific">Nocardiopsis metallicus</name>
    <dbReference type="NCBI Taxonomy" id="179819"/>
    <lineage>
        <taxon>Bacteria</taxon>
        <taxon>Bacillati</taxon>
        <taxon>Actinomycetota</taxon>
        <taxon>Actinomycetes</taxon>
        <taxon>Streptosporangiales</taxon>
        <taxon>Nocardiopsidaceae</taxon>
        <taxon>Nocardiopsis</taxon>
    </lineage>
</organism>
<evidence type="ECO:0000256" key="1">
    <source>
        <dbReference type="ARBA" id="ARBA00005854"/>
    </source>
</evidence>
<dbReference type="InterPro" id="IPR036291">
    <property type="entry name" value="NAD(P)-bd_dom_sf"/>
</dbReference>
<dbReference type="SUPFAM" id="SSF51735">
    <property type="entry name" value="NAD(P)-binding Rossmann-fold domains"/>
    <property type="match status" value="1"/>
</dbReference>
<evidence type="ECO:0000256" key="2">
    <source>
        <dbReference type="ARBA" id="ARBA00023002"/>
    </source>
</evidence>
<feature type="domain" description="D-isomer specific 2-hydroxyacid dehydrogenase NAD-binding" evidence="6">
    <location>
        <begin position="110"/>
        <end position="282"/>
    </location>
</feature>
<evidence type="ECO:0000259" key="6">
    <source>
        <dbReference type="Pfam" id="PF02826"/>
    </source>
</evidence>
<dbReference type="Gene3D" id="3.40.50.720">
    <property type="entry name" value="NAD(P)-binding Rossmann-like Domain"/>
    <property type="match status" value="2"/>
</dbReference>
<comment type="similarity">
    <text evidence="1 4">Belongs to the D-isomer specific 2-hydroxyacid dehydrogenase family.</text>
</comment>
<dbReference type="InterPro" id="IPR006139">
    <property type="entry name" value="D-isomer_2_OHA_DH_cat_dom"/>
</dbReference>
<dbReference type="PANTHER" id="PTHR42789:SF1">
    <property type="entry name" value="D-ISOMER SPECIFIC 2-HYDROXYACID DEHYDROGENASE FAMILY PROTEIN (AFU_ORTHOLOGUE AFUA_6G10090)"/>
    <property type="match status" value="1"/>
</dbReference>
<dbReference type="Proteomes" id="UP000579647">
    <property type="component" value="Unassembled WGS sequence"/>
</dbReference>
<dbReference type="AlphaFoldDB" id="A0A840WW10"/>
<dbReference type="Pfam" id="PF02826">
    <property type="entry name" value="2-Hacid_dh_C"/>
    <property type="match status" value="1"/>
</dbReference>
<dbReference type="PANTHER" id="PTHR42789">
    <property type="entry name" value="D-ISOMER SPECIFIC 2-HYDROXYACID DEHYDROGENASE FAMILY PROTEIN (AFU_ORTHOLOGUE AFUA_6G10090)"/>
    <property type="match status" value="1"/>
</dbReference>
<dbReference type="SUPFAM" id="SSF52283">
    <property type="entry name" value="Formate/glycerate dehydrogenase catalytic domain-like"/>
    <property type="match status" value="1"/>
</dbReference>
<dbReference type="GO" id="GO:0051287">
    <property type="term" value="F:NAD binding"/>
    <property type="evidence" value="ECO:0007669"/>
    <property type="project" value="InterPro"/>
</dbReference>
<evidence type="ECO:0000256" key="4">
    <source>
        <dbReference type="RuleBase" id="RU003719"/>
    </source>
</evidence>
<keyword evidence="8" id="KW-1185">Reference proteome</keyword>
<sequence>MTITVAILDDYQGVAASLAPWEDSALDLELKVYREPVRDEDQLVERLGDCDAVVLMRERTPLPRRVVERLPGLRLVVTTGMRNSAIEPGPGVTVCGTESSSAPPAELTWALITALRRNLLAEDRAVREGRWQSTLGGDLEGAVLGLVGLGKIGARVATVGQSFGMRVLAWSQNLDSARAADLGVEAVPKDELLAGSDIVSLHLRLSERSRHVIGAAEIARMKPGALLVNTARSGLVDTEALLKALHEGGLGGAGLDVFDTEPLPAGDPLLNAPNTVLAPHLGYVTRGNYRTYFTQALEDVEAFFTGAPVRVIEEGTRA</sequence>
<evidence type="ECO:0000256" key="3">
    <source>
        <dbReference type="ARBA" id="ARBA00023027"/>
    </source>
</evidence>
<dbReference type="Pfam" id="PF00389">
    <property type="entry name" value="2-Hacid_dh"/>
    <property type="match status" value="1"/>
</dbReference>
<proteinExistence type="inferred from homology"/>
<dbReference type="InterPro" id="IPR006140">
    <property type="entry name" value="D-isomer_DH_NAD-bd"/>
</dbReference>
<accession>A0A840WW10</accession>
<name>A0A840WW10_9ACTN</name>
<evidence type="ECO:0000313" key="7">
    <source>
        <dbReference type="EMBL" id="MBB5494338.1"/>
    </source>
</evidence>
<comment type="caution">
    <text evidence="7">The sequence shown here is derived from an EMBL/GenBank/DDBJ whole genome shotgun (WGS) entry which is preliminary data.</text>
</comment>
<evidence type="ECO:0000259" key="5">
    <source>
        <dbReference type="Pfam" id="PF00389"/>
    </source>
</evidence>
<evidence type="ECO:0000313" key="8">
    <source>
        <dbReference type="Proteomes" id="UP000579647"/>
    </source>
</evidence>
<dbReference type="RefSeq" id="WP_184367678.1">
    <property type="nucleotide sequence ID" value="NZ_BAAAKM010000059.1"/>
</dbReference>
<dbReference type="InterPro" id="IPR050857">
    <property type="entry name" value="D-2-hydroxyacid_DH"/>
</dbReference>
<dbReference type="EMBL" id="JACHDO010000001">
    <property type="protein sequence ID" value="MBB5494338.1"/>
    <property type="molecule type" value="Genomic_DNA"/>
</dbReference>
<dbReference type="CDD" id="cd12169">
    <property type="entry name" value="PGDH_like_1"/>
    <property type="match status" value="1"/>
</dbReference>
<reference evidence="7 8" key="1">
    <citation type="submission" date="2020-08" db="EMBL/GenBank/DDBJ databases">
        <title>Sequencing the genomes of 1000 actinobacteria strains.</title>
        <authorList>
            <person name="Klenk H.-P."/>
        </authorList>
    </citation>
    <scope>NUCLEOTIDE SEQUENCE [LARGE SCALE GENOMIC DNA]</scope>
    <source>
        <strain evidence="7 8">DSM 44598</strain>
    </source>
</reference>
<keyword evidence="3" id="KW-0520">NAD</keyword>
<feature type="domain" description="D-isomer specific 2-hydroxyacid dehydrogenase catalytic" evidence="5">
    <location>
        <begin position="29"/>
        <end position="309"/>
    </location>
</feature>